<dbReference type="PANTHER" id="PTHR15020:SF50">
    <property type="entry name" value="UPF0659 PROTEIN YMR090W"/>
    <property type="match status" value="1"/>
</dbReference>
<feature type="domain" description="NAD(P)-binding" evidence="3">
    <location>
        <begin position="8"/>
        <end position="219"/>
    </location>
</feature>
<comment type="similarity">
    <text evidence="1">Belongs to the avfA family.</text>
</comment>
<protein>
    <recommendedName>
        <fullName evidence="3">NAD(P)-binding domain-containing protein</fullName>
    </recommendedName>
</protein>
<evidence type="ECO:0000256" key="2">
    <source>
        <dbReference type="SAM" id="MobiDB-lite"/>
    </source>
</evidence>
<dbReference type="SUPFAM" id="SSF51735">
    <property type="entry name" value="NAD(P)-binding Rossmann-fold domains"/>
    <property type="match status" value="1"/>
</dbReference>
<proteinExistence type="inferred from homology"/>
<keyword evidence="5" id="KW-1185">Reference proteome</keyword>
<evidence type="ECO:0000256" key="1">
    <source>
        <dbReference type="ARBA" id="ARBA00038376"/>
    </source>
</evidence>
<evidence type="ECO:0000313" key="5">
    <source>
        <dbReference type="Proteomes" id="UP001187682"/>
    </source>
</evidence>
<dbReference type="AlphaFoldDB" id="A0AAE8MSG1"/>
<sequence length="585" mass="64759">MSSTLIFGGNGKVARYLTTKLLAAEPGATVHSIIRSESQCASLRALGASPIVASIEDNTRAQLTATIEQASPDAVVWAAGAGGKGPPERTVTVDFEGAVKAMDAFAAAKTGKPKRFVLVSAIDVRDREGRPVPSWYTEEDVGLSEKAWKALTAYYKAKLDADKELVKGNKERGLEYTIVRPGYLSDAPAEGMVRAGKVGLNGSITREDVASVILASLKNKGTIGLAFDVLGDGDGALSPSDAVAKVVEKKEDCFEGRLRYVRNLAPDPTDENGEPQVHLPLPDRDVPPGSDPVREFPVLHLHSQAYAVHSLVDLSIRSFTDHNSLSPEQLLAKRLMIRAMLRSVDELPHKSHTIYNLIKFARCVDTYFFLGTLTTGRLAGLEGAGRRPVVQLGQADEAHQAQGKRFYIERWDPRRCMIMISTRMLKSQPGFLFEKFGGFAGLIRAMAKAYLDTFGCVCSGDGTGRCFRKIPSTVGITGKGYCWQVLMAKIVEQIRGWDHRLRRFSDHRVDEYCVDIVAQEREDEHWEALTEMEDWMRLVDDRREGTEGEHGFTRRPPRVVQRRAETGLRREADELAREARAFRWG</sequence>
<dbReference type="InterPro" id="IPR036291">
    <property type="entry name" value="NAD(P)-bd_dom_sf"/>
</dbReference>
<dbReference type="EMBL" id="ONZQ02000002">
    <property type="protein sequence ID" value="SPN98748.1"/>
    <property type="molecule type" value="Genomic_DNA"/>
</dbReference>
<gene>
    <name evidence="4" type="ORF">DNG_01791</name>
</gene>
<reference evidence="4" key="1">
    <citation type="submission" date="2018-03" db="EMBL/GenBank/DDBJ databases">
        <authorList>
            <person name="Guldener U."/>
        </authorList>
    </citation>
    <scope>NUCLEOTIDE SEQUENCE</scope>
</reference>
<evidence type="ECO:0000259" key="3">
    <source>
        <dbReference type="Pfam" id="PF13460"/>
    </source>
</evidence>
<accession>A0AAE8MSG1</accession>
<dbReference type="InterPro" id="IPR016040">
    <property type="entry name" value="NAD(P)-bd_dom"/>
</dbReference>
<dbReference type="Gene3D" id="3.40.50.720">
    <property type="entry name" value="NAD(P)-binding Rossmann-like Domain"/>
    <property type="match status" value="1"/>
</dbReference>
<dbReference type="Proteomes" id="UP001187682">
    <property type="component" value="Unassembled WGS sequence"/>
</dbReference>
<dbReference type="CDD" id="cd05243">
    <property type="entry name" value="SDR_a5"/>
    <property type="match status" value="1"/>
</dbReference>
<comment type="caution">
    <text evidence="4">The sequence shown here is derived from an EMBL/GenBank/DDBJ whole genome shotgun (WGS) entry which is preliminary data.</text>
</comment>
<dbReference type="Pfam" id="PF13460">
    <property type="entry name" value="NAD_binding_10"/>
    <property type="match status" value="1"/>
</dbReference>
<organism evidence="4 5">
    <name type="scientific">Cephalotrichum gorgonifer</name>
    <dbReference type="NCBI Taxonomy" id="2041049"/>
    <lineage>
        <taxon>Eukaryota</taxon>
        <taxon>Fungi</taxon>
        <taxon>Dikarya</taxon>
        <taxon>Ascomycota</taxon>
        <taxon>Pezizomycotina</taxon>
        <taxon>Sordariomycetes</taxon>
        <taxon>Hypocreomycetidae</taxon>
        <taxon>Microascales</taxon>
        <taxon>Microascaceae</taxon>
        <taxon>Cephalotrichum</taxon>
    </lineage>
</organism>
<name>A0AAE8MSG1_9PEZI</name>
<feature type="region of interest" description="Disordered" evidence="2">
    <location>
        <begin position="264"/>
        <end position="283"/>
    </location>
</feature>
<evidence type="ECO:0000313" key="4">
    <source>
        <dbReference type="EMBL" id="SPN98748.1"/>
    </source>
</evidence>
<dbReference type="PANTHER" id="PTHR15020">
    <property type="entry name" value="FLAVIN REDUCTASE-RELATED"/>
    <property type="match status" value="1"/>
</dbReference>